<evidence type="ECO:0000256" key="3">
    <source>
        <dbReference type="ARBA" id="ARBA00011738"/>
    </source>
</evidence>
<evidence type="ECO:0000256" key="6">
    <source>
        <dbReference type="ARBA" id="ARBA00023136"/>
    </source>
</evidence>
<dbReference type="InParanoid" id="A0A3N4KZ85"/>
<evidence type="ECO:0000256" key="8">
    <source>
        <dbReference type="RuleBase" id="RU365086"/>
    </source>
</evidence>
<dbReference type="InterPro" id="IPR039143">
    <property type="entry name" value="GNPNAT1-like"/>
</dbReference>
<evidence type="ECO:0000313" key="11">
    <source>
        <dbReference type="Proteomes" id="UP000277580"/>
    </source>
</evidence>
<sequence>MSTPLFDPTLISSEVASSLPDGYSIRPACKSDYSQFLDVLRVLTTVGDISEADWAERYDWMAARKDEYFIICITDDKEKVVGVGSLIIEKKFLRNLGIVGHIEDIAVSKDQQGKKLGLKIIHALDHIAEKVGCYKAILDCSEKNQGFYEKCGYKHAGVQMAHYYEKK</sequence>
<keyword evidence="5" id="KW-0256">Endoplasmic reticulum</keyword>
<dbReference type="GO" id="GO:0004343">
    <property type="term" value="F:glucosamine 6-phosphate N-acetyltransferase activity"/>
    <property type="evidence" value="ECO:0007669"/>
    <property type="project" value="UniProtKB-UniRule"/>
</dbReference>
<dbReference type="EC" id="2.3.1.4" evidence="8"/>
<evidence type="ECO:0000256" key="2">
    <source>
        <dbReference type="ARBA" id="ARBA00004586"/>
    </source>
</evidence>
<dbReference type="FunCoup" id="A0A3N4KZ85">
    <property type="interactions" value="443"/>
</dbReference>
<dbReference type="EMBL" id="ML119116">
    <property type="protein sequence ID" value="RPB14719.1"/>
    <property type="molecule type" value="Genomic_DNA"/>
</dbReference>
<dbReference type="Proteomes" id="UP000277580">
    <property type="component" value="Unassembled WGS sequence"/>
</dbReference>
<dbReference type="STRING" id="1392247.A0A3N4KZ85"/>
<dbReference type="InterPro" id="IPR016181">
    <property type="entry name" value="Acyl_CoA_acyltransferase"/>
</dbReference>
<dbReference type="InterPro" id="IPR000182">
    <property type="entry name" value="GNAT_dom"/>
</dbReference>
<dbReference type="PANTHER" id="PTHR13355">
    <property type="entry name" value="GLUCOSAMINE 6-PHOSPHATE N-ACETYLTRANSFERASE"/>
    <property type="match status" value="1"/>
</dbReference>
<dbReference type="GO" id="GO:0005789">
    <property type="term" value="C:endoplasmic reticulum membrane"/>
    <property type="evidence" value="ECO:0007669"/>
    <property type="project" value="UniProtKB-SubCell"/>
</dbReference>
<protein>
    <recommendedName>
        <fullName evidence="8">Glucosamine 6-phosphate N-acetyltransferase</fullName>
        <ecNumber evidence="8">2.3.1.4</ecNumber>
    </recommendedName>
</protein>
<comment type="similarity">
    <text evidence="8">Belongs to the acetyltransferase family. GNA1 subfamily.</text>
</comment>
<dbReference type="UniPathway" id="UPA00113">
    <property type="reaction ID" value="UER00529"/>
</dbReference>
<feature type="domain" description="N-acetyltransferase" evidence="9">
    <location>
        <begin position="23"/>
        <end position="167"/>
    </location>
</feature>
<dbReference type="OrthoDB" id="10039976at2759"/>
<evidence type="ECO:0000313" key="10">
    <source>
        <dbReference type="EMBL" id="RPB14719.1"/>
    </source>
</evidence>
<comment type="subunit">
    <text evidence="3">Homodimer.</text>
</comment>
<evidence type="ECO:0000256" key="5">
    <source>
        <dbReference type="ARBA" id="ARBA00022824"/>
    </source>
</evidence>
<evidence type="ECO:0000256" key="4">
    <source>
        <dbReference type="ARBA" id="ARBA00022679"/>
    </source>
</evidence>
<gene>
    <name evidence="10" type="ORF">P167DRAFT_603769</name>
</gene>
<keyword evidence="11" id="KW-1185">Reference proteome</keyword>
<dbReference type="GO" id="GO:0006048">
    <property type="term" value="P:UDP-N-acetylglucosamine biosynthetic process"/>
    <property type="evidence" value="ECO:0007669"/>
    <property type="project" value="UniProtKB-UniRule"/>
</dbReference>
<proteinExistence type="inferred from homology"/>
<name>A0A3N4KZ85_9PEZI</name>
<evidence type="ECO:0000256" key="1">
    <source>
        <dbReference type="ARBA" id="ARBA00004184"/>
    </source>
</evidence>
<dbReference type="CDD" id="cd04301">
    <property type="entry name" value="NAT_SF"/>
    <property type="match status" value="1"/>
</dbReference>
<keyword evidence="6" id="KW-0472">Membrane</keyword>
<comment type="pathway">
    <text evidence="8">Nucleotide-sugar biosynthesis; UDP-N-acetyl-alpha-D-glucosamine biosynthesis; N-acetyl-alpha-D-glucosamine 1-phosphate from alpha-D-glucosamine 6-phosphate (route I): step 1/2.</text>
</comment>
<accession>A0A3N4KZ85</accession>
<dbReference type="PROSITE" id="PS51186">
    <property type="entry name" value="GNAT"/>
    <property type="match status" value="1"/>
</dbReference>
<reference evidence="10 11" key="1">
    <citation type="journal article" date="2018" name="Nat. Ecol. Evol.">
        <title>Pezizomycetes genomes reveal the molecular basis of ectomycorrhizal truffle lifestyle.</title>
        <authorList>
            <person name="Murat C."/>
            <person name="Payen T."/>
            <person name="Noel B."/>
            <person name="Kuo A."/>
            <person name="Morin E."/>
            <person name="Chen J."/>
            <person name="Kohler A."/>
            <person name="Krizsan K."/>
            <person name="Balestrini R."/>
            <person name="Da Silva C."/>
            <person name="Montanini B."/>
            <person name="Hainaut M."/>
            <person name="Levati E."/>
            <person name="Barry K.W."/>
            <person name="Belfiori B."/>
            <person name="Cichocki N."/>
            <person name="Clum A."/>
            <person name="Dockter R.B."/>
            <person name="Fauchery L."/>
            <person name="Guy J."/>
            <person name="Iotti M."/>
            <person name="Le Tacon F."/>
            <person name="Lindquist E.A."/>
            <person name="Lipzen A."/>
            <person name="Malagnac F."/>
            <person name="Mello A."/>
            <person name="Molinier V."/>
            <person name="Miyauchi S."/>
            <person name="Poulain J."/>
            <person name="Riccioni C."/>
            <person name="Rubini A."/>
            <person name="Sitrit Y."/>
            <person name="Splivallo R."/>
            <person name="Traeger S."/>
            <person name="Wang M."/>
            <person name="Zifcakova L."/>
            <person name="Wipf D."/>
            <person name="Zambonelli A."/>
            <person name="Paolocci F."/>
            <person name="Nowrousian M."/>
            <person name="Ottonello S."/>
            <person name="Baldrian P."/>
            <person name="Spatafora J.W."/>
            <person name="Henrissat B."/>
            <person name="Nagy L.G."/>
            <person name="Aury J.M."/>
            <person name="Wincker P."/>
            <person name="Grigoriev I.V."/>
            <person name="Bonfante P."/>
            <person name="Martin F.M."/>
        </authorList>
    </citation>
    <scope>NUCLEOTIDE SEQUENCE [LARGE SCALE GENOMIC DNA]</scope>
    <source>
        <strain evidence="10 11">CCBAS932</strain>
    </source>
</reference>
<keyword evidence="7 8" id="KW-0012">Acyltransferase</keyword>
<dbReference type="AlphaFoldDB" id="A0A3N4KZ85"/>
<evidence type="ECO:0000259" key="9">
    <source>
        <dbReference type="PROSITE" id="PS51186"/>
    </source>
</evidence>
<dbReference type="Gene3D" id="3.40.630.30">
    <property type="match status" value="1"/>
</dbReference>
<dbReference type="Pfam" id="PF00583">
    <property type="entry name" value="Acetyltransf_1"/>
    <property type="match status" value="1"/>
</dbReference>
<comment type="subcellular location">
    <subcellularLocation>
        <location evidence="1">Endomembrane system</location>
        <topology evidence="1">Peripheral membrane protein</topology>
    </subcellularLocation>
    <subcellularLocation>
        <location evidence="2">Endoplasmic reticulum membrane</location>
    </subcellularLocation>
</comment>
<keyword evidence="4 8" id="KW-0808">Transferase</keyword>
<dbReference type="FunFam" id="3.40.630.30:FF:000048">
    <property type="entry name" value="Glucosamine 6-phosphate N-acetyltransferase"/>
    <property type="match status" value="1"/>
</dbReference>
<comment type="catalytic activity">
    <reaction evidence="8">
        <text>D-glucosamine 6-phosphate + acetyl-CoA = N-acetyl-D-glucosamine 6-phosphate + CoA + H(+)</text>
        <dbReference type="Rhea" id="RHEA:10292"/>
        <dbReference type="ChEBI" id="CHEBI:15378"/>
        <dbReference type="ChEBI" id="CHEBI:57287"/>
        <dbReference type="ChEBI" id="CHEBI:57288"/>
        <dbReference type="ChEBI" id="CHEBI:57513"/>
        <dbReference type="ChEBI" id="CHEBI:58725"/>
        <dbReference type="EC" id="2.3.1.4"/>
    </reaction>
</comment>
<dbReference type="SUPFAM" id="SSF55729">
    <property type="entry name" value="Acyl-CoA N-acyltransferases (Nat)"/>
    <property type="match status" value="1"/>
</dbReference>
<organism evidence="10 11">
    <name type="scientific">Morchella conica CCBAS932</name>
    <dbReference type="NCBI Taxonomy" id="1392247"/>
    <lineage>
        <taxon>Eukaryota</taxon>
        <taxon>Fungi</taxon>
        <taxon>Dikarya</taxon>
        <taxon>Ascomycota</taxon>
        <taxon>Pezizomycotina</taxon>
        <taxon>Pezizomycetes</taxon>
        <taxon>Pezizales</taxon>
        <taxon>Morchellaceae</taxon>
        <taxon>Morchella</taxon>
    </lineage>
</organism>
<evidence type="ECO:0000256" key="7">
    <source>
        <dbReference type="ARBA" id="ARBA00023315"/>
    </source>
</evidence>
<dbReference type="PANTHER" id="PTHR13355:SF11">
    <property type="entry name" value="GLUCOSAMINE 6-PHOSPHATE N-ACETYLTRANSFERASE"/>
    <property type="match status" value="1"/>
</dbReference>